<keyword evidence="1" id="KW-0472">Membrane</keyword>
<reference evidence="2 3" key="1">
    <citation type="submission" date="2017-01" db="EMBL/GenBank/DDBJ databases">
        <title>Novel large sulfur bacteria in the metagenomes of groundwater-fed chemosynthetic microbial mats in the Lake Huron basin.</title>
        <authorList>
            <person name="Sharrar A.M."/>
            <person name="Flood B.E."/>
            <person name="Bailey J.V."/>
            <person name="Jones D.S."/>
            <person name="Biddanda B."/>
            <person name="Ruberg S.A."/>
            <person name="Marcus D.N."/>
            <person name="Dick G.J."/>
        </authorList>
    </citation>
    <scope>NUCLEOTIDE SEQUENCE [LARGE SCALE GENOMIC DNA]</scope>
    <source>
        <strain evidence="2">A8</strain>
    </source>
</reference>
<protein>
    <submittedName>
        <fullName evidence="2">Uncharacterized protein</fullName>
    </submittedName>
</protein>
<evidence type="ECO:0000256" key="1">
    <source>
        <dbReference type="SAM" id="Phobius"/>
    </source>
</evidence>
<accession>A0A1Y1QS07</accession>
<evidence type="ECO:0000313" key="2">
    <source>
        <dbReference type="EMBL" id="OQX12468.1"/>
    </source>
</evidence>
<proteinExistence type="predicted"/>
<dbReference type="EMBL" id="MTEJ01000065">
    <property type="protein sequence ID" value="OQX12468.1"/>
    <property type="molecule type" value="Genomic_DNA"/>
</dbReference>
<feature type="transmembrane region" description="Helical" evidence="1">
    <location>
        <begin position="12"/>
        <end position="35"/>
    </location>
</feature>
<evidence type="ECO:0000313" key="3">
    <source>
        <dbReference type="Proteomes" id="UP000192491"/>
    </source>
</evidence>
<sequence length="69" mass="7508">MIYEFNKIMHAVITNIINASAAMLLILFYALSVLQLPVPEVANMLGVLVVFAFGINIILSSDKFAAATH</sequence>
<comment type="caution">
    <text evidence="2">The sequence shown here is derived from an EMBL/GenBank/DDBJ whole genome shotgun (WGS) entry which is preliminary data.</text>
</comment>
<dbReference type="AlphaFoldDB" id="A0A1Y1QS07"/>
<keyword evidence="1" id="KW-1133">Transmembrane helix</keyword>
<dbReference type="Proteomes" id="UP000192491">
    <property type="component" value="Unassembled WGS sequence"/>
</dbReference>
<organism evidence="2 3">
    <name type="scientific">Thiothrix lacustris</name>
    <dbReference type="NCBI Taxonomy" id="525917"/>
    <lineage>
        <taxon>Bacteria</taxon>
        <taxon>Pseudomonadati</taxon>
        <taxon>Pseudomonadota</taxon>
        <taxon>Gammaproteobacteria</taxon>
        <taxon>Thiotrichales</taxon>
        <taxon>Thiotrichaceae</taxon>
        <taxon>Thiothrix</taxon>
    </lineage>
</organism>
<gene>
    <name evidence="2" type="ORF">BWK73_14780</name>
</gene>
<keyword evidence="1" id="KW-0812">Transmembrane</keyword>
<name>A0A1Y1QS07_9GAMM</name>
<feature type="transmembrane region" description="Helical" evidence="1">
    <location>
        <begin position="41"/>
        <end position="59"/>
    </location>
</feature>